<dbReference type="SUPFAM" id="SSF53448">
    <property type="entry name" value="Nucleotide-diphospho-sugar transferases"/>
    <property type="match status" value="1"/>
</dbReference>
<dbReference type="Proteomes" id="UP000051324">
    <property type="component" value="Unassembled WGS sequence"/>
</dbReference>
<reference evidence="2 3" key="1">
    <citation type="journal article" date="2015" name="Genome Announc.">
        <title>Expanding the biotechnology potential of lactobacilli through comparative genomics of 213 strains and associated genera.</title>
        <authorList>
            <person name="Sun Z."/>
            <person name="Harris H.M."/>
            <person name="McCann A."/>
            <person name="Guo C."/>
            <person name="Argimon S."/>
            <person name="Zhang W."/>
            <person name="Yang X."/>
            <person name="Jeffery I.B."/>
            <person name="Cooney J.C."/>
            <person name="Kagawa T.F."/>
            <person name="Liu W."/>
            <person name="Song Y."/>
            <person name="Salvetti E."/>
            <person name="Wrobel A."/>
            <person name="Rasinkangas P."/>
            <person name="Parkhill J."/>
            <person name="Rea M.C."/>
            <person name="O'Sullivan O."/>
            <person name="Ritari J."/>
            <person name="Douillard F.P."/>
            <person name="Paul Ross R."/>
            <person name="Yang R."/>
            <person name="Briner A.E."/>
            <person name="Felis G.E."/>
            <person name="de Vos W.M."/>
            <person name="Barrangou R."/>
            <person name="Klaenhammer T.R."/>
            <person name="Caufield P.W."/>
            <person name="Cui Y."/>
            <person name="Zhang H."/>
            <person name="O'Toole P.W."/>
        </authorList>
    </citation>
    <scope>NUCLEOTIDE SEQUENCE [LARGE SCALE GENOMIC DNA]</scope>
    <source>
        <strain evidence="2 3">DSM 16634</strain>
    </source>
</reference>
<dbReference type="GO" id="GO:0016740">
    <property type="term" value="F:transferase activity"/>
    <property type="evidence" value="ECO:0007669"/>
    <property type="project" value="UniProtKB-KW"/>
</dbReference>
<dbReference type="AlphaFoldDB" id="A0A0R1U294"/>
<dbReference type="PANTHER" id="PTHR43685:SF2">
    <property type="entry name" value="GLYCOSYLTRANSFERASE 2-LIKE DOMAIN-CONTAINING PROTEIN"/>
    <property type="match status" value="1"/>
</dbReference>
<proteinExistence type="predicted"/>
<dbReference type="InterPro" id="IPR029044">
    <property type="entry name" value="Nucleotide-diphossugar_trans"/>
</dbReference>
<dbReference type="eggNOG" id="COG0463">
    <property type="taxonomic scope" value="Bacteria"/>
</dbReference>
<evidence type="ECO:0000313" key="2">
    <source>
        <dbReference type="EMBL" id="KRL87465.1"/>
    </source>
</evidence>
<feature type="domain" description="Glycosyltransferase 2-like" evidence="1">
    <location>
        <begin position="5"/>
        <end position="133"/>
    </location>
</feature>
<dbReference type="OrthoDB" id="396512at2"/>
<sequence>MPAISFIIPAYNAEETLERALNSICSQKEFTDYEILVIDDGSQDNTVAVAKKFAQKEAKLKVLTAGNGVGQARNVGLKHATGQWVAFLDADDFYIADTLKQALNIAHKNDADLQIFSFEHGQKTIDLSFKTTLTSLSARCKMLEKPTNYLTVWGKFFKREIIATRKLYFDEELTMAEDSEFLIRYSACCSKICSSNLIMYHYSIDTPSATRIFAKEKISAYLKTLVAMNNFMVSQPKELQVSFFKFTLIQLNIIAVRFIYVATNPASMKQKKQTLLEVCQDPIIKQALNGLPLKACLTPHLLPGLFLKLKLPQFAILLFKIRSRQNQIRENTN</sequence>
<keyword evidence="2" id="KW-0808">Transferase</keyword>
<dbReference type="CDD" id="cd00761">
    <property type="entry name" value="Glyco_tranf_GTA_type"/>
    <property type="match status" value="1"/>
</dbReference>
<name>A0A0R1U294_9LACO</name>
<dbReference type="Pfam" id="PF00535">
    <property type="entry name" value="Glycos_transf_2"/>
    <property type="match status" value="1"/>
</dbReference>
<evidence type="ECO:0000259" key="1">
    <source>
        <dbReference type="Pfam" id="PF00535"/>
    </source>
</evidence>
<evidence type="ECO:0000313" key="3">
    <source>
        <dbReference type="Proteomes" id="UP000051324"/>
    </source>
</evidence>
<dbReference type="Gene3D" id="3.90.550.10">
    <property type="entry name" value="Spore Coat Polysaccharide Biosynthesis Protein SpsA, Chain A"/>
    <property type="match status" value="1"/>
</dbReference>
<accession>A0A0R1U294</accession>
<dbReference type="EMBL" id="AZFT01000001">
    <property type="protein sequence ID" value="KRL87465.1"/>
    <property type="molecule type" value="Genomic_DNA"/>
</dbReference>
<dbReference type="STRING" id="1423724.FC32_GL000027"/>
<dbReference type="InterPro" id="IPR001173">
    <property type="entry name" value="Glyco_trans_2-like"/>
</dbReference>
<organism evidence="2 3">
    <name type="scientific">Ligilactobacillus apodemi DSM 16634 = JCM 16172</name>
    <dbReference type="NCBI Taxonomy" id="1423724"/>
    <lineage>
        <taxon>Bacteria</taxon>
        <taxon>Bacillati</taxon>
        <taxon>Bacillota</taxon>
        <taxon>Bacilli</taxon>
        <taxon>Lactobacillales</taxon>
        <taxon>Lactobacillaceae</taxon>
        <taxon>Ligilactobacillus</taxon>
    </lineage>
</organism>
<dbReference type="RefSeq" id="WP_025087173.1">
    <property type="nucleotide sequence ID" value="NZ_AZFT01000001.1"/>
</dbReference>
<dbReference type="PANTHER" id="PTHR43685">
    <property type="entry name" value="GLYCOSYLTRANSFERASE"/>
    <property type="match status" value="1"/>
</dbReference>
<dbReference type="InterPro" id="IPR050834">
    <property type="entry name" value="Glycosyltransf_2"/>
</dbReference>
<protein>
    <submittedName>
        <fullName evidence="2">Glycosyltransferase</fullName>
    </submittedName>
</protein>
<gene>
    <name evidence="2" type="ORF">FC32_GL000027</name>
</gene>
<keyword evidence="3" id="KW-1185">Reference proteome</keyword>
<dbReference type="PATRIC" id="fig|1423724.4.peg.28"/>
<comment type="caution">
    <text evidence="2">The sequence shown here is derived from an EMBL/GenBank/DDBJ whole genome shotgun (WGS) entry which is preliminary data.</text>
</comment>